<comment type="subcellular location">
    <subcellularLocation>
        <location evidence="1">Cell envelope</location>
    </subcellularLocation>
</comment>
<dbReference type="InterPro" id="IPR013740">
    <property type="entry name" value="Redoxin"/>
</dbReference>
<keyword evidence="5" id="KW-1133">Transmembrane helix</keyword>
<dbReference type="OrthoDB" id="9799347at2"/>
<dbReference type="InterPro" id="IPR036249">
    <property type="entry name" value="Thioredoxin-like_sf"/>
</dbReference>
<evidence type="ECO:0000256" key="2">
    <source>
        <dbReference type="ARBA" id="ARBA00022748"/>
    </source>
</evidence>
<evidence type="ECO:0000313" key="7">
    <source>
        <dbReference type="EMBL" id="TSB04781.1"/>
    </source>
</evidence>
<feature type="transmembrane region" description="Helical" evidence="5">
    <location>
        <begin position="6"/>
        <end position="27"/>
    </location>
</feature>
<dbReference type="InterPro" id="IPR013766">
    <property type="entry name" value="Thioredoxin_domain"/>
</dbReference>
<organism evidence="7 8">
    <name type="scientific">Sphingorhabdus contaminans</name>
    <dbReference type="NCBI Taxonomy" id="1343899"/>
    <lineage>
        <taxon>Bacteria</taxon>
        <taxon>Pseudomonadati</taxon>
        <taxon>Pseudomonadota</taxon>
        <taxon>Alphaproteobacteria</taxon>
        <taxon>Sphingomonadales</taxon>
        <taxon>Sphingomonadaceae</taxon>
        <taxon>Sphingorhabdus</taxon>
    </lineage>
</organism>
<dbReference type="Proteomes" id="UP000320160">
    <property type="component" value="Unassembled WGS sequence"/>
</dbReference>
<evidence type="ECO:0000256" key="1">
    <source>
        <dbReference type="ARBA" id="ARBA00004196"/>
    </source>
</evidence>
<dbReference type="AlphaFoldDB" id="A0A553WJH4"/>
<dbReference type="PANTHER" id="PTHR42852">
    <property type="entry name" value="THIOL:DISULFIDE INTERCHANGE PROTEIN DSBE"/>
    <property type="match status" value="1"/>
</dbReference>
<dbReference type="PROSITE" id="PS51352">
    <property type="entry name" value="THIOREDOXIN_2"/>
    <property type="match status" value="1"/>
</dbReference>
<keyword evidence="5" id="KW-0472">Membrane</keyword>
<dbReference type="SUPFAM" id="SSF52833">
    <property type="entry name" value="Thioredoxin-like"/>
    <property type="match status" value="1"/>
</dbReference>
<protein>
    <submittedName>
        <fullName evidence="7">Redoxin domain-containing protein</fullName>
    </submittedName>
</protein>
<keyword evidence="4" id="KW-0676">Redox-active center</keyword>
<dbReference type="GO" id="GO:0017004">
    <property type="term" value="P:cytochrome complex assembly"/>
    <property type="evidence" value="ECO:0007669"/>
    <property type="project" value="UniProtKB-KW"/>
</dbReference>
<evidence type="ECO:0000256" key="4">
    <source>
        <dbReference type="ARBA" id="ARBA00023284"/>
    </source>
</evidence>
<evidence type="ECO:0000259" key="6">
    <source>
        <dbReference type="PROSITE" id="PS51352"/>
    </source>
</evidence>
<evidence type="ECO:0000313" key="8">
    <source>
        <dbReference type="Proteomes" id="UP000320160"/>
    </source>
</evidence>
<dbReference type="GO" id="GO:0030313">
    <property type="term" value="C:cell envelope"/>
    <property type="evidence" value="ECO:0007669"/>
    <property type="project" value="UniProtKB-SubCell"/>
</dbReference>
<evidence type="ECO:0000256" key="5">
    <source>
        <dbReference type="SAM" id="Phobius"/>
    </source>
</evidence>
<reference evidence="7 8" key="1">
    <citation type="submission" date="2019-07" db="EMBL/GenBank/DDBJ databases">
        <authorList>
            <person name="Park M."/>
        </authorList>
    </citation>
    <scope>NUCLEOTIDE SEQUENCE [LARGE SCALE GENOMIC DNA]</scope>
    <source>
        <strain evidence="7 8">KCTC32445</strain>
    </source>
</reference>
<comment type="caution">
    <text evidence="7">The sequence shown here is derived from an EMBL/GenBank/DDBJ whole genome shotgun (WGS) entry which is preliminary data.</text>
</comment>
<dbReference type="RefSeq" id="WP_143775699.1">
    <property type="nucleotide sequence ID" value="NZ_VKKU01000001.1"/>
</dbReference>
<accession>A0A553WJH4</accession>
<dbReference type="EMBL" id="VKKU01000001">
    <property type="protein sequence ID" value="TSB04781.1"/>
    <property type="molecule type" value="Genomic_DNA"/>
</dbReference>
<evidence type="ECO:0000256" key="3">
    <source>
        <dbReference type="ARBA" id="ARBA00023157"/>
    </source>
</evidence>
<keyword evidence="5" id="KW-0812">Transmembrane</keyword>
<name>A0A553WJH4_9SPHN</name>
<dbReference type="Pfam" id="PF08534">
    <property type="entry name" value="Redoxin"/>
    <property type="match status" value="1"/>
</dbReference>
<gene>
    <name evidence="7" type="ORF">FOM92_05070</name>
</gene>
<keyword evidence="2" id="KW-0201">Cytochrome c-type biogenesis</keyword>
<dbReference type="PANTHER" id="PTHR42852:SF6">
    <property type="entry name" value="THIOL:DISULFIDE INTERCHANGE PROTEIN DSBE"/>
    <property type="match status" value="1"/>
</dbReference>
<dbReference type="Gene3D" id="3.40.30.10">
    <property type="entry name" value="Glutaredoxin"/>
    <property type="match status" value="1"/>
</dbReference>
<keyword evidence="8" id="KW-1185">Reference proteome</keyword>
<dbReference type="InterPro" id="IPR050553">
    <property type="entry name" value="Thioredoxin_ResA/DsbE_sf"/>
</dbReference>
<proteinExistence type="predicted"/>
<keyword evidence="3" id="KW-1015">Disulfide bond</keyword>
<sequence length="176" mass="19042">MNRPWLLWLPLAVVAFIGGLAIYGLVVPKDDMVHSAMVGRKLPEFSLPPATEGVEGLSSRDLADGKPRLLNIFASWCIPCKAEAPYLEALKKSGAEIDAIAIRDKPEDVAAFLSEFGNPFRRIGSDSEMGVQLKLGSSGVPETYIIGGDGTILYQHIGDIRAEHVPMLLEKLQEAG</sequence>
<dbReference type="GO" id="GO:0016491">
    <property type="term" value="F:oxidoreductase activity"/>
    <property type="evidence" value="ECO:0007669"/>
    <property type="project" value="InterPro"/>
</dbReference>
<feature type="domain" description="Thioredoxin" evidence="6">
    <location>
        <begin position="36"/>
        <end position="174"/>
    </location>
</feature>